<evidence type="ECO:0000256" key="10">
    <source>
        <dbReference type="ARBA" id="ARBA00023288"/>
    </source>
</evidence>
<evidence type="ECO:0000256" key="3">
    <source>
        <dbReference type="ARBA" id="ARBA00022475"/>
    </source>
</evidence>
<evidence type="ECO:0000256" key="6">
    <source>
        <dbReference type="ARBA" id="ARBA00022974"/>
    </source>
</evidence>
<dbReference type="InterPro" id="IPR001863">
    <property type="entry name" value="Glypican"/>
</dbReference>
<dbReference type="GO" id="GO:0009986">
    <property type="term" value="C:cell surface"/>
    <property type="evidence" value="ECO:0007669"/>
    <property type="project" value="TreeGrafter"/>
</dbReference>
<keyword evidence="4" id="KW-0336">GPI-anchor</keyword>
<dbReference type="GO" id="GO:0098552">
    <property type="term" value="C:side of membrane"/>
    <property type="evidence" value="ECO:0007669"/>
    <property type="project" value="UniProtKB-KW"/>
</dbReference>
<comment type="similarity">
    <text evidence="2 11">Belongs to the glypican family.</text>
</comment>
<keyword evidence="5" id="KW-0732">Signal</keyword>
<dbReference type="GO" id="GO:0005576">
    <property type="term" value="C:extracellular region"/>
    <property type="evidence" value="ECO:0007669"/>
    <property type="project" value="TreeGrafter"/>
</dbReference>
<dbReference type="PANTHER" id="PTHR10822">
    <property type="entry name" value="GLYPICAN"/>
    <property type="match status" value="1"/>
</dbReference>
<dbReference type="GO" id="GO:0005886">
    <property type="term" value="C:plasma membrane"/>
    <property type="evidence" value="ECO:0007669"/>
    <property type="project" value="UniProtKB-SubCell"/>
</dbReference>
<evidence type="ECO:0000313" key="13">
    <source>
        <dbReference type="EMBL" id="KAK6195785.1"/>
    </source>
</evidence>
<feature type="region of interest" description="Disordered" evidence="12">
    <location>
        <begin position="526"/>
        <end position="559"/>
    </location>
</feature>
<evidence type="ECO:0000256" key="9">
    <source>
        <dbReference type="ARBA" id="ARBA00023207"/>
    </source>
</evidence>
<keyword evidence="9" id="KW-0357">Heparan sulfate</keyword>
<dbReference type="AlphaFoldDB" id="A0AAN8KFB2"/>
<keyword evidence="6" id="KW-0654">Proteoglycan</keyword>
<keyword evidence="14" id="KW-1185">Reference proteome</keyword>
<gene>
    <name evidence="13" type="ORF">SNE40_001141</name>
</gene>
<evidence type="ECO:0000256" key="4">
    <source>
        <dbReference type="ARBA" id="ARBA00022622"/>
    </source>
</evidence>
<keyword evidence="10" id="KW-0449">Lipoprotein</keyword>
<dbReference type="Proteomes" id="UP001347796">
    <property type="component" value="Unassembled WGS sequence"/>
</dbReference>
<keyword evidence="7" id="KW-0472">Membrane</keyword>
<dbReference type="Pfam" id="PF01153">
    <property type="entry name" value="Glypican"/>
    <property type="match status" value="1"/>
</dbReference>
<comment type="subcellular location">
    <subcellularLocation>
        <location evidence="1">Cell membrane</location>
        <topology evidence="1">Lipid-anchor</topology>
        <topology evidence="1">GPI-anchor</topology>
    </subcellularLocation>
</comment>
<evidence type="ECO:0000256" key="2">
    <source>
        <dbReference type="ARBA" id="ARBA00010260"/>
    </source>
</evidence>
<proteinExistence type="inferred from homology"/>
<sequence>MGALKWNVSVVCAFIFSFSLVVFPASVLSNLHHNTCANVQEEFLRLKIGVRDLVPDKPHHVAHLAVCGKGLKHPGQRLCCTNATVEKYHVAANKYLTDSLHSGTAFLKKFLMDKHQQYEERSQLFLDEAQNRTSVLLTHMHNIPWTKHHDAVKDFFLDLEKYIIGQNDNLHESVNTFFSKLFPSVFYYTLNDPSFIQMDDKYHDCLSMHAEQIRPFGKVPHELNKKLHHSLKRSRSFVSLLTNIVEAMNTTENINIDKNCVDAVTRLQYCSRCHGHTNVKPCHGFCLNVMRGCLSTLSDISPVWDTLIVSMENLVSDLKGKGNLKNALMSIDKSVFDGILEAMQGGPRIHSKVMEHCAKTTKGNTKHQNYDQKIDTTLMMAPTRDLSHLSLEEVIDSVSKRLKDSMGMYNRIADGICRSQTAYEQEMTSSQCWNGTDIGQYITEVPEANFISQAKSNREVRVAVNTLPSLLALKDKLTQLRVNISSMLSHDIMLGDDPIDYKDMTYNSGDHQTIFITDDEDLYGSSGSGSGYSVPSTESPPTPTIYKDRETKKNKPKSSATIFSPSLLLLTILLFFSLH</sequence>
<comment type="caution">
    <text evidence="13">The sequence shown here is derived from an EMBL/GenBank/DDBJ whole genome shotgun (WGS) entry which is preliminary data.</text>
</comment>
<evidence type="ECO:0000256" key="1">
    <source>
        <dbReference type="ARBA" id="ARBA00004609"/>
    </source>
</evidence>
<dbReference type="GO" id="GO:1905475">
    <property type="term" value="P:regulation of protein localization to membrane"/>
    <property type="evidence" value="ECO:0007669"/>
    <property type="project" value="TreeGrafter"/>
</dbReference>
<name>A0AAN8KFB2_PATCE</name>
<keyword evidence="3" id="KW-1003">Cell membrane</keyword>
<organism evidence="13 14">
    <name type="scientific">Patella caerulea</name>
    <name type="common">Rayed Mediterranean limpet</name>
    <dbReference type="NCBI Taxonomy" id="87958"/>
    <lineage>
        <taxon>Eukaryota</taxon>
        <taxon>Metazoa</taxon>
        <taxon>Spiralia</taxon>
        <taxon>Lophotrochozoa</taxon>
        <taxon>Mollusca</taxon>
        <taxon>Gastropoda</taxon>
        <taxon>Patellogastropoda</taxon>
        <taxon>Patelloidea</taxon>
        <taxon>Patellidae</taxon>
        <taxon>Patella</taxon>
    </lineage>
</organism>
<evidence type="ECO:0000256" key="12">
    <source>
        <dbReference type="SAM" id="MobiDB-lite"/>
    </source>
</evidence>
<evidence type="ECO:0000313" key="14">
    <source>
        <dbReference type="Proteomes" id="UP001347796"/>
    </source>
</evidence>
<evidence type="ECO:0000256" key="8">
    <source>
        <dbReference type="ARBA" id="ARBA00023180"/>
    </source>
</evidence>
<keyword evidence="8" id="KW-0325">Glycoprotein</keyword>
<dbReference type="GO" id="GO:0090263">
    <property type="term" value="P:positive regulation of canonical Wnt signaling pathway"/>
    <property type="evidence" value="ECO:0007669"/>
    <property type="project" value="TreeGrafter"/>
</dbReference>
<reference evidence="13 14" key="1">
    <citation type="submission" date="2024-01" db="EMBL/GenBank/DDBJ databases">
        <title>The genome of the rayed Mediterranean limpet Patella caerulea (Linnaeus, 1758).</title>
        <authorList>
            <person name="Anh-Thu Weber A."/>
            <person name="Halstead-Nussloch G."/>
        </authorList>
    </citation>
    <scope>NUCLEOTIDE SEQUENCE [LARGE SCALE GENOMIC DNA]</scope>
    <source>
        <strain evidence="13">AATW-2023a</strain>
        <tissue evidence="13">Whole specimen</tissue>
    </source>
</reference>
<dbReference type="PANTHER" id="PTHR10822:SF29">
    <property type="entry name" value="DIVISION ABNORMALLY DELAYED PROTEIN"/>
    <property type="match status" value="1"/>
</dbReference>
<evidence type="ECO:0000256" key="5">
    <source>
        <dbReference type="ARBA" id="ARBA00022729"/>
    </source>
</evidence>
<dbReference type="EMBL" id="JAZGQO010000001">
    <property type="protein sequence ID" value="KAK6195785.1"/>
    <property type="molecule type" value="Genomic_DNA"/>
</dbReference>
<accession>A0AAN8KFB2</accession>
<dbReference type="GO" id="GO:0016477">
    <property type="term" value="P:cell migration"/>
    <property type="evidence" value="ECO:0007669"/>
    <property type="project" value="TreeGrafter"/>
</dbReference>
<evidence type="ECO:0000256" key="7">
    <source>
        <dbReference type="ARBA" id="ARBA00023136"/>
    </source>
</evidence>
<evidence type="ECO:0000256" key="11">
    <source>
        <dbReference type="RuleBase" id="RU003518"/>
    </source>
</evidence>
<protein>
    <submittedName>
        <fullName evidence="13">Uncharacterized protein</fullName>
    </submittedName>
</protein>